<feature type="transmembrane region" description="Helical" evidence="1">
    <location>
        <begin position="193"/>
        <end position="214"/>
    </location>
</feature>
<dbReference type="Pfam" id="PF04830">
    <property type="entry name" value="DUF637"/>
    <property type="match status" value="1"/>
</dbReference>
<comment type="caution">
    <text evidence="3">The sequence shown here is derived from an EMBL/GenBank/DDBJ whole genome shotgun (WGS) entry which is preliminary data.</text>
</comment>
<keyword evidence="4" id="KW-1185">Reference proteome</keyword>
<reference evidence="3 4" key="1">
    <citation type="submission" date="2019-05" db="EMBL/GenBank/DDBJ databases">
        <title>Whole genome sequence analysis of Cupriavidus campinensis S14E4C strain.</title>
        <authorList>
            <person name="Abbaszade G."/>
            <person name="Szabo A."/>
            <person name="Toumi M."/>
            <person name="Toth E."/>
        </authorList>
    </citation>
    <scope>NUCLEOTIDE SEQUENCE [LARGE SCALE GENOMIC DNA]</scope>
    <source>
        <strain evidence="3 4">S14E4C</strain>
    </source>
</reference>
<evidence type="ECO:0000313" key="3">
    <source>
        <dbReference type="EMBL" id="TSP09246.1"/>
    </source>
</evidence>
<feature type="non-terminal residue" evidence="3">
    <location>
        <position position="422"/>
    </location>
</feature>
<keyword evidence="1" id="KW-0472">Membrane</keyword>
<proteinExistence type="predicted"/>
<dbReference type="InterPro" id="IPR006915">
    <property type="entry name" value="DUF637_hemagglutn_put"/>
</dbReference>
<keyword evidence="1" id="KW-1133">Transmembrane helix</keyword>
<dbReference type="Proteomes" id="UP000318943">
    <property type="component" value="Unassembled WGS sequence"/>
</dbReference>
<feature type="transmembrane region" description="Helical" evidence="1">
    <location>
        <begin position="159"/>
        <end position="187"/>
    </location>
</feature>
<gene>
    <name evidence="3" type="ORF">FGG12_28580</name>
</gene>
<keyword evidence="1" id="KW-0812">Transmembrane</keyword>
<sequence>MAYQVYLPDGYAQALATPNGGTISGQNVSLDIDGQLRNSGQITAGDLLQVKAGSLDLSPNVVDIVTNAYKAQGGWNVVTGTVVQPGGFLSAMRMDIDAGTIHAVNDAFRITRADGTVDEEASAALVAQLKESLGLNYTEDTLQDDIHTRFIKEKKGFGIIGQIVAMVAAVAISIVTAGAGAALMGVAMAQMTIAQAMIAVAIDAAISATLSSMVTQVITTGSLNIGAALKAGVVSGMTAGATRGITAGFNLGDTGIGSFGDNLAQGNWAAMQDSVVNYMEATVVRSAVSAGVNTIAYGGSFGQAFTGGLVRDAAALGANGIGVNAPGIGMPGSDPSTILTNVLGHALVGCAAQSLSGGDCAGGAIGGAASAIAAPLIRDVWAAADPVDTYLSSLRLFELDRADVAERRMAARRVVEPLDIVE</sequence>
<evidence type="ECO:0000313" key="4">
    <source>
        <dbReference type="Proteomes" id="UP000318943"/>
    </source>
</evidence>
<evidence type="ECO:0000259" key="2">
    <source>
        <dbReference type="Pfam" id="PF04830"/>
    </source>
</evidence>
<protein>
    <submittedName>
        <fullName evidence="3">Hemagglutinin</fullName>
    </submittedName>
</protein>
<feature type="domain" description="DUF637" evidence="2">
    <location>
        <begin position="221"/>
        <end position="367"/>
    </location>
</feature>
<evidence type="ECO:0000256" key="1">
    <source>
        <dbReference type="SAM" id="Phobius"/>
    </source>
</evidence>
<accession>A0ABY3EEB7</accession>
<organism evidence="3 4">
    <name type="scientific">Cupriavidus campinensis</name>
    <dbReference type="NCBI Taxonomy" id="151783"/>
    <lineage>
        <taxon>Bacteria</taxon>
        <taxon>Pseudomonadati</taxon>
        <taxon>Pseudomonadota</taxon>
        <taxon>Betaproteobacteria</taxon>
        <taxon>Burkholderiales</taxon>
        <taxon>Burkholderiaceae</taxon>
        <taxon>Cupriavidus</taxon>
    </lineage>
</organism>
<dbReference type="EMBL" id="VCIZ01000031">
    <property type="protein sequence ID" value="TSP09246.1"/>
    <property type="molecule type" value="Genomic_DNA"/>
</dbReference>
<name>A0ABY3EEB7_9BURK</name>